<feature type="region of interest" description="Disordered" evidence="1">
    <location>
        <begin position="350"/>
        <end position="377"/>
    </location>
</feature>
<keyword evidence="3" id="KW-1185">Reference proteome</keyword>
<evidence type="ECO:0000313" key="3">
    <source>
        <dbReference type="Proteomes" id="UP000649617"/>
    </source>
</evidence>
<dbReference type="EMBL" id="CAJNIZ010013826">
    <property type="protein sequence ID" value="CAE7354619.1"/>
    <property type="molecule type" value="Genomic_DNA"/>
</dbReference>
<protein>
    <submittedName>
        <fullName evidence="2">Uncharacterized protein</fullName>
    </submittedName>
</protein>
<sequence>MSTPSPEEWAQMDTLAKVAAWAGLAGSIGDLSTPLGSFLRLLGSDGKDHPRVLAALAEADYVKLVNTWVLKIPAPNPSDPAIDQAPTPMQLGQVGLLGKTCRTMCSSTAVAPGPAASSSKRRIKLSAVINQDDDYDVDILDESTVANAYAKYTKRIGAFPRPEEELSQEQLTGLHSLFKSGRAPYVDMAVWGPYHHRLQRKRRLKGVRLNQYGEIQTLELTGPSDFEAWRECYAVFKVGAIMFEEITPARLDAYEKHIRNYHERYGRGCWALIYQADVRARLENSERLRRVGKDEHDMAVPTTLILDLRFWHAELEEPALLVLAKSTKMEKIVGDDAPVESLKQAAPLDGRVAQGGGANKRKQLGLREHRVGDDGNLTHNRRGASLCSGFQQGQCLERDRWGNCVRDGHSKHQCAKCLAEDHGAAVCPSSGPKMPRTFKGKGKGGGGRKGGKAKSS</sequence>
<feature type="region of interest" description="Disordered" evidence="1">
    <location>
        <begin position="425"/>
        <end position="456"/>
    </location>
</feature>
<organism evidence="2 3">
    <name type="scientific">Symbiodinium pilosum</name>
    <name type="common">Dinoflagellate</name>
    <dbReference type="NCBI Taxonomy" id="2952"/>
    <lineage>
        <taxon>Eukaryota</taxon>
        <taxon>Sar</taxon>
        <taxon>Alveolata</taxon>
        <taxon>Dinophyceae</taxon>
        <taxon>Suessiales</taxon>
        <taxon>Symbiodiniaceae</taxon>
        <taxon>Symbiodinium</taxon>
    </lineage>
</organism>
<dbReference type="Proteomes" id="UP000649617">
    <property type="component" value="Unassembled WGS sequence"/>
</dbReference>
<dbReference type="AlphaFoldDB" id="A0A812P8R3"/>
<evidence type="ECO:0000313" key="2">
    <source>
        <dbReference type="EMBL" id="CAE7354619.1"/>
    </source>
</evidence>
<evidence type="ECO:0000256" key="1">
    <source>
        <dbReference type="SAM" id="MobiDB-lite"/>
    </source>
</evidence>
<comment type="caution">
    <text evidence="2">The sequence shown here is derived from an EMBL/GenBank/DDBJ whole genome shotgun (WGS) entry which is preliminary data.</text>
</comment>
<dbReference type="OrthoDB" id="430804at2759"/>
<reference evidence="2" key="1">
    <citation type="submission" date="2021-02" db="EMBL/GenBank/DDBJ databases">
        <authorList>
            <person name="Dougan E. K."/>
            <person name="Rhodes N."/>
            <person name="Thang M."/>
            <person name="Chan C."/>
        </authorList>
    </citation>
    <scope>NUCLEOTIDE SEQUENCE</scope>
</reference>
<gene>
    <name evidence="2" type="ORF">SPIL2461_LOCUS8425</name>
</gene>
<proteinExistence type="predicted"/>
<name>A0A812P8R3_SYMPI</name>
<accession>A0A812P8R3</accession>